<dbReference type="FunFam" id="2.40.50.1070:FF:000003">
    <property type="entry name" value="23S rRNA (Uracil-5-)-methyltransferase RumA"/>
    <property type="match status" value="1"/>
</dbReference>
<keyword evidence="1 4" id="KW-0489">Methyltransferase</keyword>
<dbReference type="PROSITE" id="PS01231">
    <property type="entry name" value="TRMA_2"/>
    <property type="match status" value="1"/>
</dbReference>
<feature type="active site" description="Nucleophile" evidence="4">
    <location>
        <position position="396"/>
    </location>
</feature>
<feature type="binding site" evidence="4">
    <location>
        <position position="369"/>
    </location>
    <ligand>
        <name>S-adenosyl-L-methionine</name>
        <dbReference type="ChEBI" id="CHEBI:59789"/>
    </ligand>
</feature>
<dbReference type="InterPro" id="IPR010280">
    <property type="entry name" value="U5_MeTrfase_fam"/>
</dbReference>
<reference evidence="7 8" key="1">
    <citation type="submission" date="2018-07" db="EMBL/GenBank/DDBJ databases">
        <title>Genome sequences of six Lactobacillus spp. isolated from bumble bee guts.</title>
        <authorList>
            <person name="Motta E.V.S."/>
            <person name="Moran N.A."/>
        </authorList>
    </citation>
    <scope>NUCLEOTIDE SEQUENCE [LARGE SCALE GENOMIC DNA]</scope>
    <source>
        <strain evidence="7 8">LV-8.1</strain>
    </source>
</reference>
<dbReference type="GO" id="GO:0070475">
    <property type="term" value="P:rRNA base methylation"/>
    <property type="evidence" value="ECO:0007669"/>
    <property type="project" value="TreeGrafter"/>
</dbReference>
<name>A0A3R6Z9Q9_9LACO</name>
<dbReference type="SUPFAM" id="SSF53335">
    <property type="entry name" value="S-adenosyl-L-methionine-dependent methyltransferases"/>
    <property type="match status" value="1"/>
</dbReference>
<evidence type="ECO:0000313" key="8">
    <source>
        <dbReference type="Proteomes" id="UP000284822"/>
    </source>
</evidence>
<dbReference type="Gene3D" id="2.40.50.1070">
    <property type="match status" value="1"/>
</dbReference>
<dbReference type="PROSITE" id="PS01230">
    <property type="entry name" value="TRMA_1"/>
    <property type="match status" value="1"/>
</dbReference>
<evidence type="ECO:0000256" key="5">
    <source>
        <dbReference type="PROSITE-ProRule" id="PRU10015"/>
    </source>
</evidence>
<evidence type="ECO:0000313" key="7">
    <source>
        <dbReference type="EMBL" id="RHW47441.1"/>
    </source>
</evidence>
<evidence type="ECO:0000256" key="4">
    <source>
        <dbReference type="PROSITE-ProRule" id="PRU01024"/>
    </source>
</evidence>
<dbReference type="Proteomes" id="UP000284822">
    <property type="component" value="Unassembled WGS sequence"/>
</dbReference>
<keyword evidence="3 4" id="KW-0949">S-adenosyl-L-methionine</keyword>
<dbReference type="GO" id="GO:0070041">
    <property type="term" value="F:rRNA (uridine-C5-)-methyltransferase activity"/>
    <property type="evidence" value="ECO:0007669"/>
    <property type="project" value="TreeGrafter"/>
</dbReference>
<comment type="caution">
    <text evidence="7">The sequence shown here is derived from an EMBL/GenBank/DDBJ whole genome shotgun (WGS) entry which is preliminary data.</text>
</comment>
<evidence type="ECO:0000256" key="2">
    <source>
        <dbReference type="ARBA" id="ARBA00022679"/>
    </source>
</evidence>
<dbReference type="PANTHER" id="PTHR11061:SF45">
    <property type="match status" value="1"/>
</dbReference>
<protein>
    <submittedName>
        <fullName evidence="7">23S rRNA (Uracil(1939)-C(5))-methyltransferase RlmD</fullName>
        <ecNumber evidence="7">2.1.1.190</ecNumber>
    </submittedName>
</protein>
<dbReference type="Pfam" id="PF05958">
    <property type="entry name" value="tRNA_U5-meth_tr"/>
    <property type="match status" value="1"/>
</dbReference>
<dbReference type="PROSITE" id="PS51687">
    <property type="entry name" value="SAM_MT_RNA_M5U"/>
    <property type="match status" value="1"/>
</dbReference>
<feature type="active site" evidence="5">
    <location>
        <position position="396"/>
    </location>
</feature>
<evidence type="ECO:0000256" key="3">
    <source>
        <dbReference type="ARBA" id="ARBA00022691"/>
    </source>
</evidence>
<feature type="binding site" evidence="4">
    <location>
        <position position="300"/>
    </location>
    <ligand>
        <name>S-adenosyl-L-methionine</name>
        <dbReference type="ChEBI" id="CHEBI:59789"/>
    </ligand>
</feature>
<feature type="domain" description="TRAM" evidence="6">
    <location>
        <begin position="1"/>
        <end position="45"/>
    </location>
</feature>
<evidence type="ECO:0000256" key="1">
    <source>
        <dbReference type="ARBA" id="ARBA00022603"/>
    </source>
</evidence>
<dbReference type="InterPro" id="IPR029063">
    <property type="entry name" value="SAM-dependent_MTases_sf"/>
</dbReference>
<dbReference type="PANTHER" id="PTHR11061">
    <property type="entry name" value="RNA M5U METHYLTRANSFERASE"/>
    <property type="match status" value="1"/>
</dbReference>
<keyword evidence="2 4" id="KW-0808">Transferase</keyword>
<feature type="binding site" evidence="4">
    <location>
        <position position="271"/>
    </location>
    <ligand>
        <name>S-adenosyl-L-methionine</name>
        <dbReference type="ChEBI" id="CHEBI:59789"/>
    </ligand>
</feature>
<gene>
    <name evidence="7" type="ORF">DS832_04635</name>
</gene>
<dbReference type="Gene3D" id="2.40.50.140">
    <property type="entry name" value="Nucleic acid-binding proteins"/>
    <property type="match status" value="1"/>
</dbReference>
<dbReference type="EMBL" id="QOCS01000008">
    <property type="protein sequence ID" value="RHW47441.1"/>
    <property type="molecule type" value="Genomic_DNA"/>
</dbReference>
<evidence type="ECO:0000259" key="6">
    <source>
        <dbReference type="PROSITE" id="PS50926"/>
    </source>
</evidence>
<dbReference type="EC" id="2.1.1.190" evidence="7"/>
<dbReference type="Gene3D" id="3.40.50.150">
    <property type="entry name" value="Vaccinia Virus protein VP39"/>
    <property type="match status" value="1"/>
</dbReference>
<dbReference type="InterPro" id="IPR030390">
    <property type="entry name" value="MeTrfase_TrmA_AS"/>
</dbReference>
<dbReference type="InterPro" id="IPR002792">
    <property type="entry name" value="TRAM_dom"/>
</dbReference>
<proteinExistence type="inferred from homology"/>
<dbReference type="InterPro" id="IPR012340">
    <property type="entry name" value="NA-bd_OB-fold"/>
</dbReference>
<feature type="binding site" evidence="4">
    <location>
        <position position="321"/>
    </location>
    <ligand>
        <name>S-adenosyl-L-methionine</name>
        <dbReference type="ChEBI" id="CHEBI:59789"/>
    </ligand>
</feature>
<comment type="similarity">
    <text evidence="4">Belongs to the class I-like SAM-binding methyltransferase superfamily. RNA M5U methyltransferase family.</text>
</comment>
<sequence>MGINGEGIAYYQNTLIFIPQALPGEVILSEITTISHNFLRAKLIKIINSSKLRNPNPPQLLGKVGGLELAHLRYPQQLKYKRLMVTEALRHFRPKGYHSYVVKPTIGANHFWHYRNKAQFQLRQVGNQLICGLYQTGTQKVVDSLNMPTQRPLTLKILKLLLPIIQALEIPIYNPEQYSGIIKTLVVRESVHFQQAQLTLITNSRKLPHKRQLIAAINEQIPEIVSIAQNFNPKDDGPLWGDETNILWGKDYLQEKIGNKLFNLSPAAFFQLNPEQTAKLYQTAITALNPQANDIVVDAYAGVGTIGINLAEQVQQVIGGEIIPAAVEDANLNVQQNQLNNVRYQVGAVEELYPQWLQQGIKPTALIVDPPRVGLNSKFINFINQSQPQKFIYISCNPSTLARDLKELVKVYQVQWLQPLDMFPQTPHVEVVAKLIRK</sequence>
<organism evidence="7 8">
    <name type="scientific">Bombilactobacillus bombi</name>
    <dbReference type="NCBI Taxonomy" id="1303590"/>
    <lineage>
        <taxon>Bacteria</taxon>
        <taxon>Bacillati</taxon>
        <taxon>Bacillota</taxon>
        <taxon>Bacilli</taxon>
        <taxon>Lactobacillales</taxon>
        <taxon>Lactobacillaceae</taxon>
        <taxon>Bombilactobacillus</taxon>
    </lineage>
</organism>
<dbReference type="InterPro" id="IPR030391">
    <property type="entry name" value="MeTrfase_TrmA_CS"/>
</dbReference>
<dbReference type="NCBIfam" id="TIGR00479">
    <property type="entry name" value="rumA"/>
    <property type="match status" value="1"/>
</dbReference>
<dbReference type="SUPFAM" id="SSF50249">
    <property type="entry name" value="Nucleic acid-binding proteins"/>
    <property type="match status" value="1"/>
</dbReference>
<dbReference type="AlphaFoldDB" id="A0A3R6Z9Q9"/>
<dbReference type="FunFam" id="3.40.50.150:FF:000009">
    <property type="entry name" value="23S rRNA (Uracil(1939)-C(5))-methyltransferase RlmD"/>
    <property type="match status" value="1"/>
</dbReference>
<accession>A0A3R6Z9Q9</accession>
<dbReference type="PROSITE" id="PS50926">
    <property type="entry name" value="TRAM"/>
    <property type="match status" value="1"/>
</dbReference>